<name>A0A6G1J7M7_9PLEO</name>
<dbReference type="Pfam" id="PF24852">
    <property type="entry name" value="DUF7726"/>
    <property type="match status" value="1"/>
</dbReference>
<organism evidence="2 3">
    <name type="scientific">Lentithecium fluviatile CBS 122367</name>
    <dbReference type="NCBI Taxonomy" id="1168545"/>
    <lineage>
        <taxon>Eukaryota</taxon>
        <taxon>Fungi</taxon>
        <taxon>Dikarya</taxon>
        <taxon>Ascomycota</taxon>
        <taxon>Pezizomycotina</taxon>
        <taxon>Dothideomycetes</taxon>
        <taxon>Pleosporomycetidae</taxon>
        <taxon>Pleosporales</taxon>
        <taxon>Massarineae</taxon>
        <taxon>Lentitheciaceae</taxon>
        <taxon>Lentithecium</taxon>
    </lineage>
</organism>
<reference evidence="2" key="1">
    <citation type="journal article" date="2020" name="Stud. Mycol.">
        <title>101 Dothideomycetes genomes: a test case for predicting lifestyles and emergence of pathogens.</title>
        <authorList>
            <person name="Haridas S."/>
            <person name="Albert R."/>
            <person name="Binder M."/>
            <person name="Bloem J."/>
            <person name="Labutti K."/>
            <person name="Salamov A."/>
            <person name="Andreopoulos B."/>
            <person name="Baker S."/>
            <person name="Barry K."/>
            <person name="Bills G."/>
            <person name="Bluhm B."/>
            <person name="Cannon C."/>
            <person name="Castanera R."/>
            <person name="Culley D."/>
            <person name="Daum C."/>
            <person name="Ezra D."/>
            <person name="Gonzalez J."/>
            <person name="Henrissat B."/>
            <person name="Kuo A."/>
            <person name="Liang C."/>
            <person name="Lipzen A."/>
            <person name="Lutzoni F."/>
            <person name="Magnuson J."/>
            <person name="Mondo S."/>
            <person name="Nolan M."/>
            <person name="Ohm R."/>
            <person name="Pangilinan J."/>
            <person name="Park H.-J."/>
            <person name="Ramirez L."/>
            <person name="Alfaro M."/>
            <person name="Sun H."/>
            <person name="Tritt A."/>
            <person name="Yoshinaga Y."/>
            <person name="Zwiers L.-H."/>
            <person name="Turgeon B."/>
            <person name="Goodwin S."/>
            <person name="Spatafora J."/>
            <person name="Crous P."/>
            <person name="Grigoriev I."/>
        </authorList>
    </citation>
    <scope>NUCLEOTIDE SEQUENCE</scope>
    <source>
        <strain evidence="2">CBS 122367</strain>
    </source>
</reference>
<gene>
    <name evidence="2" type="ORF">K458DRAFT_441798</name>
</gene>
<keyword evidence="3" id="KW-1185">Reference proteome</keyword>
<sequence>MTVCELQKAIDVSSAAYSRFMAQHVHNKGLGSTMRELRGMNTVKRAKTSATGAMGTGVVRVEEVVLEREMEDNVPTHCHDIRRKISAHLQKPGITAASFLRTIGAQYHLVPKGIRSKLLKDFRSKRGPSAGNISSVFYGVYVYFEKLQVKEAKPKIKKWEEVERIYSSRVAWTSRQCRIMCMLQR</sequence>
<evidence type="ECO:0000313" key="3">
    <source>
        <dbReference type="Proteomes" id="UP000799291"/>
    </source>
</evidence>
<dbReference type="PANTHER" id="PTHR42339">
    <property type="entry name" value="HISTONE H1"/>
    <property type="match status" value="1"/>
</dbReference>
<dbReference type="InterPro" id="IPR056143">
    <property type="entry name" value="DUF7726"/>
</dbReference>
<dbReference type="EMBL" id="MU005577">
    <property type="protein sequence ID" value="KAF2686221.1"/>
    <property type="molecule type" value="Genomic_DNA"/>
</dbReference>
<protein>
    <recommendedName>
        <fullName evidence="1">DUF7726 domain-containing protein</fullName>
    </recommendedName>
</protein>
<evidence type="ECO:0000259" key="1">
    <source>
        <dbReference type="Pfam" id="PF24852"/>
    </source>
</evidence>
<dbReference type="OrthoDB" id="2592504at2759"/>
<feature type="domain" description="DUF7726" evidence="1">
    <location>
        <begin position="76"/>
        <end position="152"/>
    </location>
</feature>
<accession>A0A6G1J7M7</accession>
<dbReference type="PANTHER" id="PTHR42339:SF1">
    <property type="entry name" value="HISTONE H1"/>
    <property type="match status" value="1"/>
</dbReference>
<evidence type="ECO:0000313" key="2">
    <source>
        <dbReference type="EMBL" id="KAF2686221.1"/>
    </source>
</evidence>
<proteinExistence type="predicted"/>
<dbReference type="AlphaFoldDB" id="A0A6G1J7M7"/>
<dbReference type="Proteomes" id="UP000799291">
    <property type="component" value="Unassembled WGS sequence"/>
</dbReference>